<feature type="non-terminal residue" evidence="2">
    <location>
        <position position="1"/>
    </location>
</feature>
<organism evidence="2 3">
    <name type="scientific">Aphis craccivora</name>
    <name type="common">Cowpea aphid</name>
    <dbReference type="NCBI Taxonomy" id="307492"/>
    <lineage>
        <taxon>Eukaryota</taxon>
        <taxon>Metazoa</taxon>
        <taxon>Ecdysozoa</taxon>
        <taxon>Arthropoda</taxon>
        <taxon>Hexapoda</taxon>
        <taxon>Insecta</taxon>
        <taxon>Pterygota</taxon>
        <taxon>Neoptera</taxon>
        <taxon>Paraneoptera</taxon>
        <taxon>Hemiptera</taxon>
        <taxon>Sternorrhyncha</taxon>
        <taxon>Aphidomorpha</taxon>
        <taxon>Aphidoidea</taxon>
        <taxon>Aphididae</taxon>
        <taxon>Aphidini</taxon>
        <taxon>Aphis</taxon>
        <taxon>Aphis</taxon>
    </lineage>
</organism>
<evidence type="ECO:0000313" key="2">
    <source>
        <dbReference type="EMBL" id="KAF0693327.1"/>
    </source>
</evidence>
<feature type="domain" description="DUF4371" evidence="1">
    <location>
        <begin position="166"/>
        <end position="336"/>
    </location>
</feature>
<comment type="caution">
    <text evidence="2">The sequence shown here is derived from an EMBL/GenBank/DDBJ whole genome shotgun (WGS) entry which is preliminary data.</text>
</comment>
<proteinExistence type="predicted"/>
<dbReference type="PANTHER" id="PTHR45749">
    <property type="match status" value="1"/>
</dbReference>
<feature type="non-terminal residue" evidence="2">
    <location>
        <position position="493"/>
    </location>
</feature>
<name>A0A6G0VLC2_APHCR</name>
<evidence type="ECO:0000259" key="1">
    <source>
        <dbReference type="Pfam" id="PF14291"/>
    </source>
</evidence>
<keyword evidence="3" id="KW-1185">Reference proteome</keyword>
<dbReference type="OrthoDB" id="6612926at2759"/>
<gene>
    <name evidence="2" type="ORF">FWK35_00034048</name>
</gene>
<dbReference type="Proteomes" id="UP000478052">
    <property type="component" value="Unassembled WGS sequence"/>
</dbReference>
<accession>A0A6G0VLC2</accession>
<evidence type="ECO:0000313" key="3">
    <source>
        <dbReference type="Proteomes" id="UP000478052"/>
    </source>
</evidence>
<dbReference type="InterPro" id="IPR025398">
    <property type="entry name" value="DUF4371"/>
</dbReference>
<reference evidence="2 3" key="1">
    <citation type="submission" date="2019-08" db="EMBL/GenBank/DDBJ databases">
        <title>Whole genome of Aphis craccivora.</title>
        <authorList>
            <person name="Voronova N.V."/>
            <person name="Shulinski R.S."/>
            <person name="Bandarenka Y.V."/>
            <person name="Zhorov D.G."/>
            <person name="Warner D."/>
        </authorList>
    </citation>
    <scope>NUCLEOTIDE SEQUENCE [LARGE SCALE GENOMIC DNA]</scope>
    <source>
        <strain evidence="2">180601</strain>
        <tissue evidence="2">Whole Body</tissue>
    </source>
</reference>
<dbReference type="SUPFAM" id="SSF53098">
    <property type="entry name" value="Ribonuclease H-like"/>
    <property type="match status" value="1"/>
</dbReference>
<dbReference type="AlphaFoldDB" id="A0A6G0VLC2"/>
<dbReference type="PANTHER" id="PTHR45749:SF37">
    <property type="entry name" value="OS05G0311600 PROTEIN"/>
    <property type="match status" value="1"/>
</dbReference>
<dbReference type="InterPro" id="IPR012337">
    <property type="entry name" value="RNaseH-like_sf"/>
</dbReference>
<dbReference type="EMBL" id="VUJU01015534">
    <property type="protein sequence ID" value="KAF0693327.1"/>
    <property type="molecule type" value="Genomic_DNA"/>
</dbReference>
<dbReference type="Pfam" id="PF14291">
    <property type="entry name" value="DUF4371"/>
    <property type="match status" value="1"/>
</dbReference>
<sequence length="493" mass="56168">LTNLWFPPLNYLYPLLEQHAKRKIKFQHHWLEKFNWLCYSEKLEGAFCKYCAVFARSGGVGSQTLGSLVTTACKNWKNALKVFENHSNNDYHKTSVLKGEHFIKLFSCNKPNIVEILDGERYTNFLLIYISMYLYTCNSILRMKQKDQNRLNLIPIIECIMLCGRQELALRGHKESGPIYFKSEAEPYINEGNFRAILKYKAKDMDDFKQFLESDSRYKYTSPNIQNEIISCCGDLILDKIVKEVNVAKCFSVLVDETTDVSVKEQLTLCVRYVVGSGKDVFLSEKFLKYIEINSLTGKNIGTSIINGLNSCGIDCNNIYGQGYDGASNMAGRFKGTQTVVRETYPKALYVHCAAHSLNLAVSAACGIQAIRNCLGVVEKMYCFFNTPKRKNVLLNCINEGSLDTKSKSLKHLCATRWVERYTAVNDFVELFPFVVNALEQISEWNDTTSTDAKILHKAMDSEFIISLQVIKLLFSYGLPLCKLLQKVDIDLK</sequence>
<protein>
    <submittedName>
        <fullName evidence="2">Zinc finger MYM-type protein 1-like</fullName>
    </submittedName>
</protein>